<evidence type="ECO:0008006" key="5">
    <source>
        <dbReference type="Google" id="ProtNLM"/>
    </source>
</evidence>
<keyword evidence="2" id="KW-1133">Transmembrane helix</keyword>
<reference evidence="4" key="1">
    <citation type="submission" date="2020-07" db="EMBL/GenBank/DDBJ databases">
        <title>Complete genome sequencing of Coprobacter sp. strain 2CBH44.</title>
        <authorList>
            <person name="Sakamoto M."/>
            <person name="Murakami T."/>
            <person name="Mori H."/>
        </authorList>
    </citation>
    <scope>NUCLEOTIDE SEQUENCE [LARGE SCALE GENOMIC DNA]</scope>
    <source>
        <strain evidence="4">2CBH44</strain>
    </source>
</reference>
<sequence>MSHLLLSTSAMMILTFIIGFLVAGIIKLIAVWADSLDFYNSHQEEIMRLKRLRKYHQKMAKKIEQEAIKIFKIYDDKRDEFSRGINEDPRETRPAGYYHGVSHGTSDLDLIDYHYREDTQLMYLKKQEQMKGEQNNQAKFSKEL</sequence>
<evidence type="ECO:0000313" key="4">
    <source>
        <dbReference type="Proteomes" id="UP000594042"/>
    </source>
</evidence>
<organism evidence="3 4">
    <name type="scientific">Coprobacter secundus subsp. similis</name>
    <dbReference type="NCBI Taxonomy" id="2751153"/>
    <lineage>
        <taxon>Bacteria</taxon>
        <taxon>Pseudomonadati</taxon>
        <taxon>Bacteroidota</taxon>
        <taxon>Bacteroidia</taxon>
        <taxon>Bacteroidales</taxon>
        <taxon>Barnesiellaceae</taxon>
        <taxon>Coprobacter</taxon>
    </lineage>
</organism>
<dbReference type="AlphaFoldDB" id="A0A7G1HRS2"/>
<keyword evidence="2" id="KW-0472">Membrane</keyword>
<feature type="region of interest" description="Disordered" evidence="1">
    <location>
        <begin position="82"/>
        <end position="103"/>
    </location>
</feature>
<feature type="compositionally biased region" description="Basic and acidic residues" evidence="1">
    <location>
        <begin position="82"/>
        <end position="93"/>
    </location>
</feature>
<dbReference type="RefSeq" id="WP_021931227.1">
    <property type="nucleotide sequence ID" value="NZ_AP023322.1"/>
</dbReference>
<keyword evidence="2" id="KW-0812">Transmembrane</keyword>
<dbReference type="Proteomes" id="UP000594042">
    <property type="component" value="Chromosome"/>
</dbReference>
<name>A0A7G1HRS2_9BACT</name>
<dbReference type="KEGG" id="copr:Cop2CBH44_07680"/>
<feature type="transmembrane region" description="Helical" evidence="2">
    <location>
        <begin position="12"/>
        <end position="33"/>
    </location>
</feature>
<evidence type="ECO:0000256" key="2">
    <source>
        <dbReference type="SAM" id="Phobius"/>
    </source>
</evidence>
<protein>
    <recommendedName>
        <fullName evidence="5">LapA family protein</fullName>
    </recommendedName>
</protein>
<evidence type="ECO:0000256" key="1">
    <source>
        <dbReference type="SAM" id="MobiDB-lite"/>
    </source>
</evidence>
<proteinExistence type="predicted"/>
<evidence type="ECO:0000313" key="3">
    <source>
        <dbReference type="EMBL" id="BCI62415.1"/>
    </source>
</evidence>
<dbReference type="EMBL" id="AP023322">
    <property type="protein sequence ID" value="BCI62415.1"/>
    <property type="molecule type" value="Genomic_DNA"/>
</dbReference>
<accession>A0A7G1HRS2</accession>
<keyword evidence="4" id="KW-1185">Reference proteome</keyword>
<gene>
    <name evidence="3" type="ORF">Cop2CBH44_07680</name>
</gene>